<dbReference type="InterPro" id="IPR051703">
    <property type="entry name" value="NF-kappa-B_Signaling_Reg"/>
</dbReference>
<protein>
    <recommendedName>
        <fullName evidence="1">YqaJ viral recombinase domain-containing protein</fullName>
    </recommendedName>
</protein>
<dbReference type="Pfam" id="PF09588">
    <property type="entry name" value="YqaJ"/>
    <property type="match status" value="1"/>
</dbReference>
<keyword evidence="3" id="KW-1185">Reference proteome</keyword>
<dbReference type="InterPro" id="IPR011604">
    <property type="entry name" value="PDDEXK-like_dom_sf"/>
</dbReference>
<accession>T1IZP2</accession>
<dbReference type="GO" id="GO:0006281">
    <property type="term" value="P:DNA repair"/>
    <property type="evidence" value="ECO:0007669"/>
    <property type="project" value="UniProtKB-ARBA"/>
</dbReference>
<dbReference type="InterPro" id="IPR019080">
    <property type="entry name" value="YqaJ_viral_recombinase"/>
</dbReference>
<evidence type="ECO:0000313" key="2">
    <source>
        <dbReference type="EnsemblMetazoa" id="SMAR006724-PA"/>
    </source>
</evidence>
<dbReference type="AlphaFoldDB" id="T1IZP2"/>
<dbReference type="PhylomeDB" id="T1IZP2"/>
<dbReference type="EnsemblMetazoa" id="SMAR006724-RA">
    <property type="protein sequence ID" value="SMAR006724-PA"/>
    <property type="gene ID" value="SMAR006724"/>
</dbReference>
<organism evidence="2 3">
    <name type="scientific">Strigamia maritima</name>
    <name type="common">European centipede</name>
    <name type="synonym">Geophilus maritimus</name>
    <dbReference type="NCBI Taxonomy" id="126957"/>
    <lineage>
        <taxon>Eukaryota</taxon>
        <taxon>Metazoa</taxon>
        <taxon>Ecdysozoa</taxon>
        <taxon>Arthropoda</taxon>
        <taxon>Myriapoda</taxon>
        <taxon>Chilopoda</taxon>
        <taxon>Pleurostigmophora</taxon>
        <taxon>Geophilomorpha</taxon>
        <taxon>Linotaeniidae</taxon>
        <taxon>Strigamia</taxon>
    </lineage>
</organism>
<dbReference type="InterPro" id="IPR011335">
    <property type="entry name" value="Restrct_endonuc-II-like"/>
</dbReference>
<dbReference type="PANTHER" id="PTHR46609:SF8">
    <property type="entry name" value="YQAJ VIRAL RECOMBINASE DOMAIN-CONTAINING PROTEIN"/>
    <property type="match status" value="1"/>
</dbReference>
<dbReference type="STRING" id="126957.T1IZP2"/>
<reference evidence="2" key="2">
    <citation type="submission" date="2015-02" db="UniProtKB">
        <authorList>
            <consortium name="EnsemblMetazoa"/>
        </authorList>
    </citation>
    <scope>IDENTIFICATION</scope>
</reference>
<evidence type="ECO:0000313" key="3">
    <source>
        <dbReference type="Proteomes" id="UP000014500"/>
    </source>
</evidence>
<dbReference type="Proteomes" id="UP000014500">
    <property type="component" value="Unassembled WGS sequence"/>
</dbReference>
<dbReference type="PANTHER" id="PTHR46609">
    <property type="entry name" value="EXONUCLEASE, PHAGE-TYPE/RECB, C-TERMINAL DOMAIN-CONTAINING PROTEIN"/>
    <property type="match status" value="1"/>
</dbReference>
<proteinExistence type="predicted"/>
<reference evidence="3" key="1">
    <citation type="submission" date="2011-05" db="EMBL/GenBank/DDBJ databases">
        <authorList>
            <person name="Richards S.R."/>
            <person name="Qu J."/>
            <person name="Jiang H."/>
            <person name="Jhangiani S.N."/>
            <person name="Agravi P."/>
            <person name="Goodspeed R."/>
            <person name="Gross S."/>
            <person name="Mandapat C."/>
            <person name="Jackson L."/>
            <person name="Mathew T."/>
            <person name="Pu L."/>
            <person name="Thornton R."/>
            <person name="Saada N."/>
            <person name="Wilczek-Boney K.B."/>
            <person name="Lee S."/>
            <person name="Kovar C."/>
            <person name="Wu Y."/>
            <person name="Scherer S.E."/>
            <person name="Worley K.C."/>
            <person name="Muzny D.M."/>
            <person name="Gibbs R."/>
        </authorList>
    </citation>
    <scope>NUCLEOTIDE SEQUENCE</scope>
    <source>
        <strain evidence="3">Brora</strain>
    </source>
</reference>
<sequence length="117" mass="12946">MKDLPALVYGRRMEDVAVAEYLRTMESSGKRVVAAVCGLYVHPTVSYLAATPDRTVEDLEEDPTEGILEVKCPKSMDKKTIIAACKTKTFCLEMTNSKACLKHNKTSTISKFSVNLL</sequence>
<dbReference type="OMA" id="HIIDDAC"/>
<dbReference type="EMBL" id="JH431721">
    <property type="status" value="NOT_ANNOTATED_CDS"/>
    <property type="molecule type" value="Genomic_DNA"/>
</dbReference>
<dbReference type="HOGENOM" id="CLU_2087861_0_0_1"/>
<name>T1IZP2_STRMM</name>
<feature type="domain" description="YqaJ viral recombinase" evidence="1">
    <location>
        <begin position="5"/>
        <end position="75"/>
    </location>
</feature>
<evidence type="ECO:0000259" key="1">
    <source>
        <dbReference type="Pfam" id="PF09588"/>
    </source>
</evidence>
<dbReference type="Gene3D" id="3.90.320.10">
    <property type="match status" value="1"/>
</dbReference>
<dbReference type="SUPFAM" id="SSF52980">
    <property type="entry name" value="Restriction endonuclease-like"/>
    <property type="match status" value="1"/>
</dbReference>